<reference evidence="2 3" key="1">
    <citation type="submission" date="2022-09" db="EMBL/GenBank/DDBJ databases">
        <title>New species of Phenylobacterium.</title>
        <authorList>
            <person name="Mieszkin S."/>
        </authorList>
    </citation>
    <scope>NUCLEOTIDE SEQUENCE [LARGE SCALE GENOMIC DNA]</scope>
    <source>
        <strain evidence="2 3">HK31-G</strain>
    </source>
</reference>
<evidence type="ECO:0000256" key="1">
    <source>
        <dbReference type="SAM" id="MobiDB-lite"/>
    </source>
</evidence>
<keyword evidence="3" id="KW-1185">Reference proteome</keyword>
<dbReference type="EMBL" id="JAOTJD010000018">
    <property type="protein sequence ID" value="MFD3264454.1"/>
    <property type="molecule type" value="Genomic_DNA"/>
</dbReference>
<name>A0ABW6CNQ4_9CAUL</name>
<feature type="region of interest" description="Disordered" evidence="1">
    <location>
        <begin position="51"/>
        <end position="70"/>
    </location>
</feature>
<protein>
    <submittedName>
        <fullName evidence="2">Uncharacterized protein</fullName>
    </submittedName>
</protein>
<proteinExistence type="predicted"/>
<feature type="compositionally biased region" description="Basic and acidic residues" evidence="1">
    <location>
        <begin position="57"/>
        <end position="67"/>
    </location>
</feature>
<dbReference type="RefSeq" id="WP_377370090.1">
    <property type="nucleotide sequence ID" value="NZ_JAOTJD010000018.1"/>
</dbReference>
<organism evidence="2 3">
    <name type="scientific">Phenylobacterium ferrooxidans</name>
    <dbReference type="NCBI Taxonomy" id="2982689"/>
    <lineage>
        <taxon>Bacteria</taxon>
        <taxon>Pseudomonadati</taxon>
        <taxon>Pseudomonadota</taxon>
        <taxon>Alphaproteobacteria</taxon>
        <taxon>Caulobacterales</taxon>
        <taxon>Caulobacteraceae</taxon>
        <taxon>Phenylobacterium</taxon>
    </lineage>
</organism>
<evidence type="ECO:0000313" key="3">
    <source>
        <dbReference type="Proteomes" id="UP001598130"/>
    </source>
</evidence>
<comment type="caution">
    <text evidence="2">The sequence shown here is derived from an EMBL/GenBank/DDBJ whole genome shotgun (WGS) entry which is preliminary data.</text>
</comment>
<evidence type="ECO:0000313" key="2">
    <source>
        <dbReference type="EMBL" id="MFD3264454.1"/>
    </source>
</evidence>
<gene>
    <name evidence="2" type="ORF">OCL97_10855</name>
</gene>
<dbReference type="Proteomes" id="UP001598130">
    <property type="component" value="Unassembled WGS sequence"/>
</dbReference>
<sequence length="156" mass="17439">MNVIRKLLLQHRAEVQAQMVAARAKAAEPFEEELRAVNIALAALDGAPLIEAEQDESPPRPRAEPVRKAGLGRGRIKRSLEDMILAALRAHDEGADTGTILESLERRWNRSFQETRVVEELRRLAADRTVVLERGHWRMQAQPDLVTGDTAQHVAA</sequence>
<accession>A0ABW6CNQ4</accession>